<proteinExistence type="predicted"/>
<dbReference type="EnsemblPlants" id="OPUNC06G00340.1">
    <property type="protein sequence ID" value="OPUNC06G00340.1"/>
    <property type="gene ID" value="OPUNC06G00340"/>
</dbReference>
<evidence type="ECO:0000313" key="2">
    <source>
        <dbReference type="Proteomes" id="UP000026962"/>
    </source>
</evidence>
<name>A0A0E0L6U0_ORYPU</name>
<dbReference type="AlphaFoldDB" id="A0A0E0L6U0"/>
<evidence type="ECO:0000313" key="1">
    <source>
        <dbReference type="EnsemblPlants" id="OPUNC06G00340.1"/>
    </source>
</evidence>
<organism evidence="1">
    <name type="scientific">Oryza punctata</name>
    <name type="common">Red rice</name>
    <dbReference type="NCBI Taxonomy" id="4537"/>
    <lineage>
        <taxon>Eukaryota</taxon>
        <taxon>Viridiplantae</taxon>
        <taxon>Streptophyta</taxon>
        <taxon>Embryophyta</taxon>
        <taxon>Tracheophyta</taxon>
        <taxon>Spermatophyta</taxon>
        <taxon>Magnoliopsida</taxon>
        <taxon>Liliopsida</taxon>
        <taxon>Poales</taxon>
        <taxon>Poaceae</taxon>
        <taxon>BOP clade</taxon>
        <taxon>Oryzoideae</taxon>
        <taxon>Oryzeae</taxon>
        <taxon>Oryzinae</taxon>
        <taxon>Oryza</taxon>
    </lineage>
</organism>
<keyword evidence="2" id="KW-1185">Reference proteome</keyword>
<accession>A0A0E0L6U0</accession>
<sequence>MEVRQKGVWAPYVSVSGGTRGQEKKPRCDVFFSTETHQFLLLVLVTANHLGELKLKLRLRL</sequence>
<reference evidence="1" key="1">
    <citation type="submission" date="2015-04" db="UniProtKB">
        <authorList>
            <consortium name="EnsemblPlants"/>
        </authorList>
    </citation>
    <scope>IDENTIFICATION</scope>
</reference>
<reference evidence="1" key="2">
    <citation type="submission" date="2018-05" db="EMBL/GenBank/DDBJ databases">
        <title>OpunRS2 (Oryza punctata Reference Sequence Version 2).</title>
        <authorList>
            <person name="Zhang J."/>
            <person name="Kudrna D."/>
            <person name="Lee S."/>
            <person name="Talag J."/>
            <person name="Welchert J."/>
            <person name="Wing R.A."/>
        </authorList>
    </citation>
    <scope>NUCLEOTIDE SEQUENCE [LARGE SCALE GENOMIC DNA]</scope>
</reference>
<dbReference type="HOGENOM" id="CLU_2926711_0_0_1"/>
<dbReference type="Proteomes" id="UP000026962">
    <property type="component" value="Chromosome 6"/>
</dbReference>
<dbReference type="Gramene" id="OPUNC06G00340.1">
    <property type="protein sequence ID" value="OPUNC06G00340.1"/>
    <property type="gene ID" value="OPUNC06G00340"/>
</dbReference>
<protein>
    <submittedName>
        <fullName evidence="1">Uncharacterized protein</fullName>
    </submittedName>
</protein>